<reference evidence="2" key="1">
    <citation type="journal article" date="2014" name="Proc. Natl. Acad. Sci. U.S.A.">
        <title>Extensive sampling of basidiomycete genomes demonstrates inadequacy of the white-rot/brown-rot paradigm for wood decay fungi.</title>
        <authorList>
            <person name="Riley R."/>
            <person name="Salamov A.A."/>
            <person name="Brown D.W."/>
            <person name="Nagy L.G."/>
            <person name="Floudas D."/>
            <person name="Held B.W."/>
            <person name="Levasseur A."/>
            <person name="Lombard V."/>
            <person name="Morin E."/>
            <person name="Otillar R."/>
            <person name="Lindquist E.A."/>
            <person name="Sun H."/>
            <person name="LaButti K.M."/>
            <person name="Schmutz J."/>
            <person name="Jabbour D."/>
            <person name="Luo H."/>
            <person name="Baker S.E."/>
            <person name="Pisabarro A.G."/>
            <person name="Walton J.D."/>
            <person name="Blanchette R.A."/>
            <person name="Henrissat B."/>
            <person name="Martin F."/>
            <person name="Cullen D."/>
            <person name="Hibbett D.S."/>
            <person name="Grigoriev I.V."/>
        </authorList>
    </citation>
    <scope>NUCLEOTIDE SEQUENCE [LARGE SCALE GENOMIC DNA]</scope>
    <source>
        <strain evidence="2">FD-172 SS1</strain>
    </source>
</reference>
<name>A0A067N0Q4_BOTB1</name>
<dbReference type="Proteomes" id="UP000027195">
    <property type="component" value="Unassembled WGS sequence"/>
</dbReference>
<organism evidence="1 2">
    <name type="scientific">Botryobasidium botryosum (strain FD-172 SS1)</name>
    <dbReference type="NCBI Taxonomy" id="930990"/>
    <lineage>
        <taxon>Eukaryota</taxon>
        <taxon>Fungi</taxon>
        <taxon>Dikarya</taxon>
        <taxon>Basidiomycota</taxon>
        <taxon>Agaricomycotina</taxon>
        <taxon>Agaricomycetes</taxon>
        <taxon>Cantharellales</taxon>
        <taxon>Botryobasidiaceae</taxon>
        <taxon>Botryobasidium</taxon>
    </lineage>
</organism>
<protein>
    <submittedName>
        <fullName evidence="1">Uncharacterized protein</fullName>
    </submittedName>
</protein>
<dbReference type="EMBL" id="KL198016">
    <property type="protein sequence ID" value="KDQ21593.1"/>
    <property type="molecule type" value="Genomic_DNA"/>
</dbReference>
<dbReference type="AlphaFoldDB" id="A0A067N0Q4"/>
<keyword evidence="2" id="KW-1185">Reference proteome</keyword>
<proteinExistence type="predicted"/>
<evidence type="ECO:0000313" key="1">
    <source>
        <dbReference type="EMBL" id="KDQ21593.1"/>
    </source>
</evidence>
<sequence length="224" mass="25966">MYKQASERYKRRALGLSKVPSVLSDHQIFLSSKRSDPIHCHIKVMSPAPAITNLVSYRFHPYNTRAQKKVKELFEVCTEIYNNNFNLADQSQPEGVILGDQPRSHHSISGDISPIRDYSQYNSPYRPQSPYYRWLSELEELTDPPVFNPTTPIEANQQPLFNSPTPIPPSPISDRSYSPVPDFLVTDPKYQELIETYRTFIPNFWITVWDYPSEYIGTSSFRED</sequence>
<accession>A0A067N0Q4</accession>
<evidence type="ECO:0000313" key="2">
    <source>
        <dbReference type="Proteomes" id="UP000027195"/>
    </source>
</evidence>
<dbReference type="HOGENOM" id="CLU_1234811_0_0_1"/>
<gene>
    <name evidence="1" type="ORF">BOTBODRAFT_168833</name>
</gene>
<dbReference type="InParanoid" id="A0A067N0Q4"/>